<dbReference type="GO" id="GO:0052645">
    <property type="term" value="P:F420-0 metabolic process"/>
    <property type="evidence" value="ECO:0007669"/>
    <property type="project" value="UniProtKB-UniRule"/>
</dbReference>
<evidence type="ECO:0000256" key="3">
    <source>
        <dbReference type="ARBA" id="ARBA00022741"/>
    </source>
</evidence>
<sequence length="252" mass="25462">MRWVCVVPVKGNASAKSRLSALPETFPARGELAEAFALDTVAALLAAEMVQKVLVVTADPAAAAPLEALGAQIVPELPHPSASDAGTGACAATRKTGAAELPQNSPSGPAKGNCAAPRDPLNAAIGEGIRVAHEQYPLCSVAVLTGDLPALTVADVESTLTAAAAHDLAMVADEEGTGTTTLLARAGITLTPRFGPGSRAAHEAAGHVPLELPATASIRRDVDTVDNLAEVLRRGVGAHTSALIARSQQESG</sequence>
<dbReference type="AlphaFoldDB" id="A0A2S3ZK30"/>
<comment type="pathway">
    <text evidence="5">Cofactor biosynthesis; coenzyme F420 biosynthesis.</text>
</comment>
<dbReference type="Gene3D" id="3.90.550.10">
    <property type="entry name" value="Spore Coat Polysaccharide Biosynthesis Protein SpsA, Chain A"/>
    <property type="match status" value="1"/>
</dbReference>
<comment type="similarity">
    <text evidence="5">Belongs to the CofC family.</text>
</comment>
<dbReference type="EMBL" id="PPXF01000026">
    <property type="protein sequence ID" value="POH68388.1"/>
    <property type="molecule type" value="Genomic_DNA"/>
</dbReference>
<dbReference type="PANTHER" id="PTHR40392:SF1">
    <property type="entry name" value="2-PHOSPHO-L-LACTATE GUANYLYLTRANSFERASE"/>
    <property type="match status" value="1"/>
</dbReference>
<dbReference type="SUPFAM" id="SSF53448">
    <property type="entry name" value="Nucleotide-diphospho-sugar transferases"/>
    <property type="match status" value="1"/>
</dbReference>
<evidence type="ECO:0000313" key="8">
    <source>
        <dbReference type="Proteomes" id="UP000237104"/>
    </source>
</evidence>
<evidence type="ECO:0000256" key="5">
    <source>
        <dbReference type="HAMAP-Rule" id="MF_02114"/>
    </source>
</evidence>
<evidence type="ECO:0000256" key="2">
    <source>
        <dbReference type="ARBA" id="ARBA00022695"/>
    </source>
</evidence>
<dbReference type="GO" id="GO:0043814">
    <property type="term" value="F:phospholactate guanylyltransferase activity"/>
    <property type="evidence" value="ECO:0007669"/>
    <property type="project" value="InterPro"/>
</dbReference>
<dbReference type="Proteomes" id="UP000237104">
    <property type="component" value="Unassembled WGS sequence"/>
</dbReference>
<dbReference type="HAMAP" id="MF_02114">
    <property type="entry name" value="CofC"/>
    <property type="match status" value="1"/>
</dbReference>
<dbReference type="UniPathway" id="UPA00071"/>
<feature type="binding site" evidence="5">
    <location>
        <position position="179"/>
    </location>
    <ligand>
        <name>phosphoenolpyruvate</name>
        <dbReference type="ChEBI" id="CHEBI:58702"/>
    </ligand>
</feature>
<dbReference type="InterPro" id="IPR029044">
    <property type="entry name" value="Nucleotide-diphossugar_trans"/>
</dbReference>
<dbReference type="InterPro" id="IPR002835">
    <property type="entry name" value="CofC"/>
</dbReference>
<comment type="caution">
    <text evidence="7">The sequence shown here is derived from an EMBL/GenBank/DDBJ whole genome shotgun (WGS) entry which is preliminary data.</text>
</comment>
<evidence type="ECO:0000313" key="7">
    <source>
        <dbReference type="EMBL" id="POH68388.1"/>
    </source>
</evidence>
<evidence type="ECO:0000256" key="6">
    <source>
        <dbReference type="SAM" id="MobiDB-lite"/>
    </source>
</evidence>
<reference evidence="7 8" key="1">
    <citation type="submission" date="2018-01" db="EMBL/GenBank/DDBJ databases">
        <title>Cryobacterium sp. nov., from glaciers in China.</title>
        <authorList>
            <person name="Liu Q."/>
            <person name="Xin Y.-H."/>
        </authorList>
    </citation>
    <scope>NUCLEOTIDE SEQUENCE [LARGE SCALE GENOMIC DNA]</scope>
    <source>
        <strain evidence="7 8">TMB1-8</strain>
    </source>
</reference>
<keyword evidence="4 5" id="KW-0342">GTP-binding</keyword>
<evidence type="ECO:0000256" key="1">
    <source>
        <dbReference type="ARBA" id="ARBA00022679"/>
    </source>
</evidence>
<comment type="function">
    <text evidence="5">Guanylyltransferase that catalyzes the activation of phosphoenolpyruvate (PEP) as enolpyruvoyl-2-diphospho-5'-guanosine, via the condensation of PEP with GTP. It is involved in the biosynthesis of coenzyme F420, a hydride carrier cofactor.</text>
</comment>
<organism evidence="7 8">
    <name type="scientific">Cryobacterium zongtaii</name>
    <dbReference type="NCBI Taxonomy" id="1259217"/>
    <lineage>
        <taxon>Bacteria</taxon>
        <taxon>Bacillati</taxon>
        <taxon>Actinomycetota</taxon>
        <taxon>Actinomycetes</taxon>
        <taxon>Micrococcales</taxon>
        <taxon>Microbacteriaceae</taxon>
        <taxon>Cryobacterium</taxon>
    </lineage>
</organism>
<feature type="region of interest" description="Disordered" evidence="6">
    <location>
        <begin position="95"/>
        <end position="115"/>
    </location>
</feature>
<evidence type="ECO:0000256" key="4">
    <source>
        <dbReference type="ARBA" id="ARBA00023134"/>
    </source>
</evidence>
<protein>
    <recommendedName>
        <fullName evidence="5">Phosphoenolpyruvate guanylyltransferase</fullName>
        <shortName evidence="5">PEP guanylyltransferase</shortName>
        <ecNumber evidence="5">2.7.7.105</ecNumber>
    </recommendedName>
</protein>
<feature type="binding site" evidence="5">
    <location>
        <position position="195"/>
    </location>
    <ligand>
        <name>phosphoenolpyruvate</name>
        <dbReference type="ChEBI" id="CHEBI:58702"/>
    </ligand>
</feature>
<name>A0A2S3ZK30_9MICO</name>
<feature type="binding site" evidence="5">
    <location>
        <position position="198"/>
    </location>
    <ligand>
        <name>phosphoenolpyruvate</name>
        <dbReference type="ChEBI" id="CHEBI:58702"/>
    </ligand>
</feature>
<dbReference type="PANTHER" id="PTHR40392">
    <property type="entry name" value="2-PHOSPHO-L-LACTATE GUANYLYLTRANSFERASE"/>
    <property type="match status" value="1"/>
</dbReference>
<comment type="catalytic activity">
    <reaction evidence="5">
        <text>phosphoenolpyruvate + GTP + H(+) = enolpyruvoyl-2-diphospho-5'-guanosine + diphosphate</text>
        <dbReference type="Rhea" id="RHEA:30519"/>
        <dbReference type="ChEBI" id="CHEBI:15378"/>
        <dbReference type="ChEBI" id="CHEBI:33019"/>
        <dbReference type="ChEBI" id="CHEBI:37565"/>
        <dbReference type="ChEBI" id="CHEBI:58702"/>
        <dbReference type="ChEBI" id="CHEBI:143701"/>
        <dbReference type="EC" id="2.7.7.105"/>
    </reaction>
</comment>
<keyword evidence="1 5" id="KW-0808">Transferase</keyword>
<dbReference type="NCBIfam" id="TIGR03552">
    <property type="entry name" value="F420_cofC"/>
    <property type="match status" value="1"/>
</dbReference>
<keyword evidence="3 5" id="KW-0547">Nucleotide-binding</keyword>
<keyword evidence="2 5" id="KW-0548">Nucleotidyltransferase</keyword>
<gene>
    <name evidence="7" type="primary">cofC</name>
    <name evidence="5" type="synonym">fbiD</name>
    <name evidence="7" type="ORF">C3B59_06445</name>
</gene>
<proteinExistence type="inferred from homology"/>
<dbReference type="GO" id="GO:0005525">
    <property type="term" value="F:GTP binding"/>
    <property type="evidence" value="ECO:0007669"/>
    <property type="project" value="UniProtKB-KW"/>
</dbReference>
<dbReference type="OrthoDB" id="9151145at2"/>
<dbReference type="EC" id="2.7.7.105" evidence="5"/>
<accession>A0A2S3ZK30</accession>